<evidence type="ECO:0000256" key="1">
    <source>
        <dbReference type="SAM" id="MobiDB-lite"/>
    </source>
</evidence>
<dbReference type="AlphaFoldDB" id="A0A1M3TDS8"/>
<evidence type="ECO:0000313" key="2">
    <source>
        <dbReference type="EMBL" id="OJZ84894.1"/>
    </source>
</evidence>
<proteinExistence type="predicted"/>
<sequence length="92" mass="10083">MCKDTWSPPPPVAQPLKSRISPQTIGRRGSVSLGADHRGPFGLPSFPPISLCCRFYCIPSIHSSHRPAKAGFPDLEGHLLMELFTDCPVLEK</sequence>
<dbReference type="EMBL" id="KV878243">
    <property type="protein sequence ID" value="OJZ84894.1"/>
    <property type="molecule type" value="Genomic_DNA"/>
</dbReference>
<dbReference type="Proteomes" id="UP000184063">
    <property type="component" value="Unassembled WGS sequence"/>
</dbReference>
<dbReference type="VEuPathDB" id="FungiDB:ASPFODRAFT_645967"/>
<organism evidence="2 3">
    <name type="scientific">Aspergillus luchuensis (strain CBS 106.47)</name>
    <dbReference type="NCBI Taxonomy" id="1137211"/>
    <lineage>
        <taxon>Eukaryota</taxon>
        <taxon>Fungi</taxon>
        <taxon>Dikarya</taxon>
        <taxon>Ascomycota</taxon>
        <taxon>Pezizomycotina</taxon>
        <taxon>Eurotiomycetes</taxon>
        <taxon>Eurotiomycetidae</taxon>
        <taxon>Eurotiales</taxon>
        <taxon>Aspergillaceae</taxon>
        <taxon>Aspergillus</taxon>
        <taxon>Aspergillus subgen. Circumdati</taxon>
    </lineage>
</organism>
<evidence type="ECO:0000313" key="3">
    <source>
        <dbReference type="Proteomes" id="UP000184063"/>
    </source>
</evidence>
<name>A0A1M3TDS8_ASPLC</name>
<protein>
    <submittedName>
        <fullName evidence="2">Uncharacterized protein</fullName>
    </submittedName>
</protein>
<gene>
    <name evidence="2" type="ORF">ASPFODRAFT_645967</name>
</gene>
<feature type="region of interest" description="Disordered" evidence="1">
    <location>
        <begin position="1"/>
        <end position="31"/>
    </location>
</feature>
<reference evidence="3" key="1">
    <citation type="journal article" date="2017" name="Genome Biol.">
        <title>Comparative genomics reveals high biological diversity and specific adaptations in the industrially and medically important fungal genus Aspergillus.</title>
        <authorList>
            <person name="de Vries R.P."/>
            <person name="Riley R."/>
            <person name="Wiebenga A."/>
            <person name="Aguilar-Osorio G."/>
            <person name="Amillis S."/>
            <person name="Uchima C.A."/>
            <person name="Anderluh G."/>
            <person name="Asadollahi M."/>
            <person name="Askin M."/>
            <person name="Barry K."/>
            <person name="Battaglia E."/>
            <person name="Bayram O."/>
            <person name="Benocci T."/>
            <person name="Braus-Stromeyer S.A."/>
            <person name="Caldana C."/>
            <person name="Canovas D."/>
            <person name="Cerqueira G.C."/>
            <person name="Chen F."/>
            <person name="Chen W."/>
            <person name="Choi C."/>
            <person name="Clum A."/>
            <person name="Dos Santos R.A."/>
            <person name="Damasio A.R."/>
            <person name="Diallinas G."/>
            <person name="Emri T."/>
            <person name="Fekete E."/>
            <person name="Flipphi M."/>
            <person name="Freyberg S."/>
            <person name="Gallo A."/>
            <person name="Gournas C."/>
            <person name="Habgood R."/>
            <person name="Hainaut M."/>
            <person name="Harispe M.L."/>
            <person name="Henrissat B."/>
            <person name="Hilden K.S."/>
            <person name="Hope R."/>
            <person name="Hossain A."/>
            <person name="Karabika E."/>
            <person name="Karaffa L."/>
            <person name="Karanyi Z."/>
            <person name="Krasevec N."/>
            <person name="Kuo A."/>
            <person name="Kusch H."/>
            <person name="LaButti K."/>
            <person name="Lagendijk E.L."/>
            <person name="Lapidus A."/>
            <person name="Levasseur A."/>
            <person name="Lindquist E."/>
            <person name="Lipzen A."/>
            <person name="Logrieco A.F."/>
            <person name="MacCabe A."/>
            <person name="Maekelae M.R."/>
            <person name="Malavazi I."/>
            <person name="Melin P."/>
            <person name="Meyer V."/>
            <person name="Mielnichuk N."/>
            <person name="Miskei M."/>
            <person name="Molnar A.P."/>
            <person name="Mule G."/>
            <person name="Ngan C.Y."/>
            <person name="Orejas M."/>
            <person name="Orosz E."/>
            <person name="Ouedraogo J.P."/>
            <person name="Overkamp K.M."/>
            <person name="Park H.-S."/>
            <person name="Perrone G."/>
            <person name="Piumi F."/>
            <person name="Punt P.J."/>
            <person name="Ram A.F."/>
            <person name="Ramon A."/>
            <person name="Rauscher S."/>
            <person name="Record E."/>
            <person name="Riano-Pachon D.M."/>
            <person name="Robert V."/>
            <person name="Roehrig J."/>
            <person name="Ruller R."/>
            <person name="Salamov A."/>
            <person name="Salih N.S."/>
            <person name="Samson R.A."/>
            <person name="Sandor E."/>
            <person name="Sanguinetti M."/>
            <person name="Schuetze T."/>
            <person name="Sepcic K."/>
            <person name="Shelest E."/>
            <person name="Sherlock G."/>
            <person name="Sophianopoulou V."/>
            <person name="Squina F.M."/>
            <person name="Sun H."/>
            <person name="Susca A."/>
            <person name="Todd R.B."/>
            <person name="Tsang A."/>
            <person name="Unkles S.E."/>
            <person name="van de Wiele N."/>
            <person name="van Rossen-Uffink D."/>
            <person name="Oliveira J.V."/>
            <person name="Vesth T.C."/>
            <person name="Visser J."/>
            <person name="Yu J.-H."/>
            <person name="Zhou M."/>
            <person name="Andersen M.R."/>
            <person name="Archer D.B."/>
            <person name="Baker S.E."/>
            <person name="Benoit I."/>
            <person name="Brakhage A.A."/>
            <person name="Braus G.H."/>
            <person name="Fischer R."/>
            <person name="Frisvad J.C."/>
            <person name="Goldman G.H."/>
            <person name="Houbraken J."/>
            <person name="Oakley B."/>
            <person name="Pocsi I."/>
            <person name="Scazzocchio C."/>
            <person name="Seiboth B."/>
            <person name="vanKuyk P.A."/>
            <person name="Wortman J."/>
            <person name="Dyer P.S."/>
            <person name="Grigoriev I.V."/>
        </authorList>
    </citation>
    <scope>NUCLEOTIDE SEQUENCE [LARGE SCALE GENOMIC DNA]</scope>
    <source>
        <strain evidence="3">CBS 106.47</strain>
    </source>
</reference>
<accession>A0A1M3TDS8</accession>